<protein>
    <submittedName>
        <fullName evidence="2 4">Uncharacterized protein</fullName>
    </submittedName>
</protein>
<dbReference type="EMBL" id="UYSL01020235">
    <property type="protein sequence ID" value="VDL73582.1"/>
    <property type="molecule type" value="Genomic_DNA"/>
</dbReference>
<gene>
    <name evidence="2" type="ORF">NBR_LOCUS9993</name>
</gene>
<feature type="compositionally biased region" description="Polar residues" evidence="1">
    <location>
        <begin position="17"/>
        <end position="30"/>
    </location>
</feature>
<reference evidence="4" key="1">
    <citation type="submission" date="2017-02" db="UniProtKB">
        <authorList>
            <consortium name="WormBaseParasite"/>
        </authorList>
    </citation>
    <scope>IDENTIFICATION</scope>
</reference>
<sequence length="87" mass="9473">MVVSEKQLKQPELVYGSSTDASELRQTTNDAGGGAGSGGYEVVTVLHKSDLVFVTNFYENCHSNTQTVVVMHCQRCYLAIAIVRTSM</sequence>
<evidence type="ECO:0000313" key="2">
    <source>
        <dbReference type="EMBL" id="VDL73582.1"/>
    </source>
</evidence>
<evidence type="ECO:0000313" key="4">
    <source>
        <dbReference type="WBParaSite" id="NBR_0000999201-mRNA-1"/>
    </source>
</evidence>
<organism evidence="4">
    <name type="scientific">Nippostrongylus brasiliensis</name>
    <name type="common">Rat hookworm</name>
    <dbReference type="NCBI Taxonomy" id="27835"/>
    <lineage>
        <taxon>Eukaryota</taxon>
        <taxon>Metazoa</taxon>
        <taxon>Ecdysozoa</taxon>
        <taxon>Nematoda</taxon>
        <taxon>Chromadorea</taxon>
        <taxon>Rhabditida</taxon>
        <taxon>Rhabditina</taxon>
        <taxon>Rhabditomorpha</taxon>
        <taxon>Strongyloidea</taxon>
        <taxon>Heligmosomidae</taxon>
        <taxon>Nippostrongylus</taxon>
    </lineage>
</organism>
<accession>A0A0N4Y2N3</accession>
<dbReference type="Proteomes" id="UP000271162">
    <property type="component" value="Unassembled WGS sequence"/>
</dbReference>
<dbReference type="AlphaFoldDB" id="A0A0N4Y2N3"/>
<evidence type="ECO:0000313" key="3">
    <source>
        <dbReference type="Proteomes" id="UP000271162"/>
    </source>
</evidence>
<feature type="region of interest" description="Disordered" evidence="1">
    <location>
        <begin position="17"/>
        <end position="36"/>
    </location>
</feature>
<proteinExistence type="predicted"/>
<evidence type="ECO:0000256" key="1">
    <source>
        <dbReference type="SAM" id="MobiDB-lite"/>
    </source>
</evidence>
<dbReference type="WBParaSite" id="NBR_0000999201-mRNA-1">
    <property type="protein sequence ID" value="NBR_0000999201-mRNA-1"/>
    <property type="gene ID" value="NBR_0000999201"/>
</dbReference>
<name>A0A0N4Y2N3_NIPBR</name>
<reference evidence="2 3" key="2">
    <citation type="submission" date="2018-11" db="EMBL/GenBank/DDBJ databases">
        <authorList>
            <consortium name="Pathogen Informatics"/>
        </authorList>
    </citation>
    <scope>NUCLEOTIDE SEQUENCE [LARGE SCALE GENOMIC DNA]</scope>
</reference>
<keyword evidence="3" id="KW-1185">Reference proteome</keyword>